<keyword evidence="3" id="KW-1185">Reference proteome</keyword>
<evidence type="ECO:0000313" key="3">
    <source>
        <dbReference type="Proteomes" id="UP000008068"/>
    </source>
</evidence>
<dbReference type="Proteomes" id="UP000008068">
    <property type="component" value="Unassembled WGS sequence"/>
</dbReference>
<feature type="transmembrane region" description="Helical" evidence="1">
    <location>
        <begin position="119"/>
        <end position="140"/>
    </location>
</feature>
<feature type="transmembrane region" description="Helical" evidence="1">
    <location>
        <begin position="70"/>
        <end position="87"/>
    </location>
</feature>
<name>G0M6P7_CAEBE</name>
<dbReference type="eggNOG" id="ENOG502TH0X">
    <property type="taxonomic scope" value="Eukaryota"/>
</dbReference>
<feature type="transmembrane region" description="Helical" evidence="1">
    <location>
        <begin position="216"/>
        <end position="239"/>
    </location>
</feature>
<accession>G0M6P7</accession>
<dbReference type="OMA" id="MRRMNIW"/>
<feature type="transmembrane region" description="Helical" evidence="1">
    <location>
        <begin position="39"/>
        <end position="58"/>
    </location>
</feature>
<gene>
    <name evidence="2" type="ORF">CAEBREN_24320</name>
</gene>
<feature type="transmembrane region" description="Helical" evidence="1">
    <location>
        <begin position="259"/>
        <end position="280"/>
    </location>
</feature>
<keyword evidence="1" id="KW-0812">Transmembrane</keyword>
<dbReference type="EMBL" id="GL379786">
    <property type="protein sequence ID" value="EGT30083.1"/>
    <property type="molecule type" value="Genomic_DNA"/>
</dbReference>
<organism evidence="3">
    <name type="scientific">Caenorhabditis brenneri</name>
    <name type="common">Nematode worm</name>
    <dbReference type="NCBI Taxonomy" id="135651"/>
    <lineage>
        <taxon>Eukaryota</taxon>
        <taxon>Metazoa</taxon>
        <taxon>Ecdysozoa</taxon>
        <taxon>Nematoda</taxon>
        <taxon>Chromadorea</taxon>
        <taxon>Rhabditida</taxon>
        <taxon>Rhabditina</taxon>
        <taxon>Rhabditomorpha</taxon>
        <taxon>Rhabditoidea</taxon>
        <taxon>Rhabditidae</taxon>
        <taxon>Peloderinae</taxon>
        <taxon>Caenorhabditis</taxon>
    </lineage>
</organism>
<sequence length="334" mass="38388">METFQFDSYESLVDGSSPLSKQFSGVDLSSFRRFHYFELMSQIFGCAFYSLYFILFLVHGKTFFIAEHTFFAIFLVQILTFGSAIVIQKFTFVVGNAEYITFSAIPYVPRMVVSLCDKIVISEMPLYWFVISAFLIIQIAQFSNQNPRGIRFAHIYLAPVGIIIFLISLITPNHMKHFMIVVCFLIWWIYRKHMVAQLYSQDMSAKDISNMRRMNIWLSCQIFATLMFHLLELGVALAIKSSVMDAVRQSHYNFYKNEVFRGIGCVATYLNAVLFAWSTINFIKDTDKEINALPVFVGSPVPMESFSRRPSAISAFSLNNVAPHTPRDSNMLHI</sequence>
<feature type="transmembrane region" description="Helical" evidence="1">
    <location>
        <begin position="152"/>
        <end position="171"/>
    </location>
</feature>
<dbReference type="AlphaFoldDB" id="G0M6P7"/>
<dbReference type="InParanoid" id="G0M6P7"/>
<keyword evidence="1" id="KW-0472">Membrane</keyword>
<protein>
    <submittedName>
        <fullName evidence="2">Uncharacterized protein</fullName>
    </submittedName>
</protein>
<proteinExistence type="predicted"/>
<dbReference type="OrthoDB" id="5780548at2759"/>
<evidence type="ECO:0000256" key="1">
    <source>
        <dbReference type="SAM" id="Phobius"/>
    </source>
</evidence>
<evidence type="ECO:0000313" key="2">
    <source>
        <dbReference type="EMBL" id="EGT30083.1"/>
    </source>
</evidence>
<keyword evidence="1" id="KW-1133">Transmembrane helix</keyword>
<dbReference type="HOGENOM" id="CLU_065865_0_0_1"/>
<dbReference type="FunCoup" id="G0M6P7">
    <property type="interactions" value="1049"/>
</dbReference>
<reference evidence="3" key="1">
    <citation type="submission" date="2011-07" db="EMBL/GenBank/DDBJ databases">
        <authorList>
            <consortium name="Caenorhabditis brenneri Sequencing and Analysis Consortium"/>
            <person name="Wilson R.K."/>
        </authorList>
    </citation>
    <scope>NUCLEOTIDE SEQUENCE [LARGE SCALE GENOMIC DNA]</scope>
    <source>
        <strain evidence="3">PB2801</strain>
    </source>
</reference>
<feature type="transmembrane region" description="Helical" evidence="1">
    <location>
        <begin position="177"/>
        <end position="195"/>
    </location>
</feature>